<feature type="compositionally biased region" description="Low complexity" evidence="1">
    <location>
        <begin position="275"/>
        <end position="293"/>
    </location>
</feature>
<sequence length="398" mass="39072">MHALATRLTLPAAALVAAGVVTVTPAVAPPPALTLAAPPIVHSMQMPDIQLAATVADILEFPALKQWVRNQVTDVATLAVGWAKAGEGVGMTLRGAPEFARTLLQQVFAGDLLGALTTIEKGFAGAVTVIGGPLLVSLIERNQRTLAVDLAMQEAVPAALIGLGTALVAGFDDFARSVIIAGQNVVDSLLPINIGNVINALVDGVKLIAQGLGEGAGKIVDGIVFAQQTIATALAAQPTSTLAPTAKVAGAAALSVSTPPSTADTTVVTLKTGTDTTGSATVATPSATADPKPTADPQPTADPTPSATAAPSPTAAPKPTEDVTKTGNKFEPGSKVSDVETSSGSTGPTSTPTAGTPATTTTTTTTGEATSGDTTSAGTTGGGEANAPSSQDGGAAAA</sequence>
<dbReference type="eggNOG" id="ENOG50301B3">
    <property type="taxonomic scope" value="Bacteria"/>
</dbReference>
<dbReference type="RefSeq" id="WP_036400911.1">
    <property type="nucleotide sequence ID" value="NZ_CCBB010000003.1"/>
</dbReference>
<keyword evidence="2" id="KW-0732">Signal</keyword>
<organism evidence="3 4">
    <name type="scientific">Mycolicibacterium cosmeticum</name>
    <dbReference type="NCBI Taxonomy" id="258533"/>
    <lineage>
        <taxon>Bacteria</taxon>
        <taxon>Bacillati</taxon>
        <taxon>Actinomycetota</taxon>
        <taxon>Actinomycetes</taxon>
        <taxon>Mycobacteriales</taxon>
        <taxon>Mycobacteriaceae</taxon>
        <taxon>Mycolicibacterium</taxon>
    </lineage>
</organism>
<feature type="chain" id="PRO_5004917577" description="PE-PGRS family protein" evidence="2">
    <location>
        <begin position="29"/>
        <end position="398"/>
    </location>
</feature>
<evidence type="ECO:0008006" key="5">
    <source>
        <dbReference type="Google" id="ProtNLM"/>
    </source>
</evidence>
<feature type="compositionally biased region" description="Low complexity" evidence="1">
    <location>
        <begin position="303"/>
        <end position="318"/>
    </location>
</feature>
<feature type="signal peptide" evidence="2">
    <location>
        <begin position="1"/>
        <end position="28"/>
    </location>
</feature>
<evidence type="ECO:0000256" key="2">
    <source>
        <dbReference type="SAM" id="SignalP"/>
    </source>
</evidence>
<proteinExistence type="predicted"/>
<gene>
    <name evidence="3" type="ORF">BN977_04066</name>
</gene>
<feature type="compositionally biased region" description="Low complexity" evidence="1">
    <location>
        <begin position="340"/>
        <end position="378"/>
    </location>
</feature>
<dbReference type="OrthoDB" id="4616135at2"/>
<dbReference type="STRING" id="258533.BN977_04066"/>
<evidence type="ECO:0000256" key="1">
    <source>
        <dbReference type="SAM" id="MobiDB-lite"/>
    </source>
</evidence>
<keyword evidence="4" id="KW-1185">Reference proteome</keyword>
<dbReference type="Proteomes" id="UP000028870">
    <property type="component" value="Unassembled WGS sequence"/>
</dbReference>
<dbReference type="AlphaFoldDB" id="W9BL92"/>
<accession>W9BL92</accession>
<evidence type="ECO:0000313" key="4">
    <source>
        <dbReference type="Proteomes" id="UP000028870"/>
    </source>
</evidence>
<reference evidence="3" key="1">
    <citation type="submission" date="2014-03" db="EMBL/GenBank/DDBJ databases">
        <title>Draft Genome Sequence of Mycobacterium cosmeticum DSM 44829.</title>
        <authorList>
            <person name="Croce O."/>
            <person name="Robert C."/>
            <person name="Raoult D."/>
            <person name="Drancourt M."/>
        </authorList>
    </citation>
    <scope>NUCLEOTIDE SEQUENCE [LARGE SCALE GENOMIC DNA]</scope>
    <source>
        <strain evidence="3">DSM 44829</strain>
    </source>
</reference>
<protein>
    <recommendedName>
        <fullName evidence="5">PE-PGRS family protein</fullName>
    </recommendedName>
</protein>
<dbReference type="EMBL" id="CCBB010000003">
    <property type="protein sequence ID" value="CDO09245.1"/>
    <property type="molecule type" value="Genomic_DNA"/>
</dbReference>
<evidence type="ECO:0000313" key="3">
    <source>
        <dbReference type="EMBL" id="CDO09245.1"/>
    </source>
</evidence>
<feature type="region of interest" description="Disordered" evidence="1">
    <location>
        <begin position="275"/>
        <end position="398"/>
    </location>
</feature>
<comment type="caution">
    <text evidence="3">The sequence shown here is derived from an EMBL/GenBank/DDBJ whole genome shotgun (WGS) entry which is preliminary data.</text>
</comment>
<name>W9BL92_MYCCO</name>
<reference evidence="3" key="2">
    <citation type="submission" date="2014-03" db="EMBL/GenBank/DDBJ databases">
        <authorList>
            <person name="Urmite Genomes"/>
        </authorList>
    </citation>
    <scope>NUCLEOTIDE SEQUENCE</scope>
    <source>
        <strain evidence="3">DSM 44829</strain>
    </source>
</reference>